<protein>
    <submittedName>
        <fullName evidence="1">Uncharacterized protein</fullName>
    </submittedName>
</protein>
<gene>
    <name evidence="1" type="ORF">NFRAN_1164</name>
</gene>
<proteinExistence type="predicted"/>
<dbReference type="KEGG" id="nfn:NFRAN_1164"/>
<dbReference type="EMBL" id="LR216287">
    <property type="protein sequence ID" value="VFJ13486.1"/>
    <property type="molecule type" value="Genomic_DNA"/>
</dbReference>
<evidence type="ECO:0000313" key="1">
    <source>
        <dbReference type="EMBL" id="VFJ13486.1"/>
    </source>
</evidence>
<name>A0A484I8P5_9ARCH</name>
<evidence type="ECO:0000313" key="2">
    <source>
        <dbReference type="Proteomes" id="UP000294299"/>
    </source>
</evidence>
<sequence length="54" mass="6272">MVRQVELYGGEHTKRIQLYLFTSGHTKRTEIVLTHDSSSVEWVGIITKSGKYQY</sequence>
<dbReference type="Proteomes" id="UP000294299">
    <property type="component" value="Chromosome NFRAN"/>
</dbReference>
<accession>A0A484I8P5</accession>
<keyword evidence="2" id="KW-1185">Reference proteome</keyword>
<reference evidence="1 2" key="1">
    <citation type="submission" date="2019-02" db="EMBL/GenBank/DDBJ databases">
        <authorList>
            <person name="Lehtovirta-Morley E L."/>
        </authorList>
    </citation>
    <scope>NUCLEOTIDE SEQUENCE [LARGE SCALE GENOMIC DNA]</scope>
    <source>
        <strain evidence="1">NFRAN1</strain>
    </source>
</reference>
<organism evidence="1 2">
    <name type="scientific">Candidatus Nitrosocosmicus franklandianus</name>
    <dbReference type="NCBI Taxonomy" id="1798806"/>
    <lineage>
        <taxon>Archaea</taxon>
        <taxon>Nitrososphaerota</taxon>
        <taxon>Nitrososphaeria</taxon>
        <taxon>Nitrososphaerales</taxon>
        <taxon>Nitrososphaeraceae</taxon>
        <taxon>Candidatus Nitrosocosmicus</taxon>
    </lineage>
</organism>
<dbReference type="AlphaFoldDB" id="A0A484I8P5"/>